<keyword evidence="2 7" id="KW-1003">Cell membrane</keyword>
<dbReference type="GO" id="GO:0016740">
    <property type="term" value="F:transferase activity"/>
    <property type="evidence" value="ECO:0007669"/>
    <property type="project" value="UniProtKB-KW"/>
</dbReference>
<keyword evidence="10" id="KW-1185">Reference proteome</keyword>
<keyword evidence="6 7" id="KW-0472">Membrane</keyword>
<dbReference type="EC" id="2.5.1.145" evidence="7"/>
<comment type="function">
    <text evidence="7">Catalyzes the transfer of the diacylglyceryl group from phosphatidylglycerol to the sulfhydryl group of the N-terminal cysteine of a prolipoprotein, the first step in the formation of mature lipoproteins.</text>
</comment>
<evidence type="ECO:0000256" key="7">
    <source>
        <dbReference type="HAMAP-Rule" id="MF_01147"/>
    </source>
</evidence>
<dbReference type="PANTHER" id="PTHR30589:SF0">
    <property type="entry name" value="PHOSPHATIDYLGLYCEROL--PROLIPOPROTEIN DIACYLGLYCERYL TRANSFERASE"/>
    <property type="match status" value="1"/>
</dbReference>
<dbReference type="Proteomes" id="UP000677668">
    <property type="component" value="Chromosome 1"/>
</dbReference>
<comment type="subcellular location">
    <subcellularLocation>
        <location evidence="7">Cell membrane</location>
        <topology evidence="7">Multi-pass membrane protein</topology>
    </subcellularLocation>
</comment>
<evidence type="ECO:0000256" key="3">
    <source>
        <dbReference type="ARBA" id="ARBA00022679"/>
    </source>
</evidence>
<comment type="similarity">
    <text evidence="1 7">Belongs to the Lgt family.</text>
</comment>
<dbReference type="InterPro" id="IPR001640">
    <property type="entry name" value="Lgt"/>
</dbReference>
<feature type="transmembrane region" description="Helical" evidence="7">
    <location>
        <begin position="233"/>
        <end position="252"/>
    </location>
</feature>
<dbReference type="HAMAP" id="MF_01147">
    <property type="entry name" value="Lgt"/>
    <property type="match status" value="1"/>
</dbReference>
<evidence type="ECO:0000256" key="2">
    <source>
        <dbReference type="ARBA" id="ARBA00022475"/>
    </source>
</evidence>
<protein>
    <recommendedName>
        <fullName evidence="7">Phosphatidylglycerol--prolipoprotein diacylglyceryl transferase</fullName>
        <ecNumber evidence="7">2.5.1.145</ecNumber>
    </recommendedName>
</protein>
<accession>A0ABX8B0R5</accession>
<proteinExistence type="inferred from homology"/>
<evidence type="ECO:0000256" key="1">
    <source>
        <dbReference type="ARBA" id="ARBA00007150"/>
    </source>
</evidence>
<dbReference type="Pfam" id="PF01790">
    <property type="entry name" value="LGT"/>
    <property type="match status" value="1"/>
</dbReference>
<keyword evidence="5 7" id="KW-1133">Transmembrane helix</keyword>
<dbReference type="RefSeq" id="WP_211421721.1">
    <property type="nucleotide sequence ID" value="NZ_CP072642.1"/>
</dbReference>
<organism evidence="9 10">
    <name type="scientific">Chloracidobacterium sp. N</name>
    <dbReference type="NCBI Taxonomy" id="2821540"/>
    <lineage>
        <taxon>Bacteria</taxon>
        <taxon>Pseudomonadati</taxon>
        <taxon>Acidobacteriota</taxon>
        <taxon>Terriglobia</taxon>
        <taxon>Terriglobales</taxon>
        <taxon>Acidobacteriaceae</taxon>
        <taxon>Chloracidobacterium</taxon>
        <taxon>Chloracidobacterium aggregatum</taxon>
    </lineage>
</organism>
<feature type="transmembrane region" description="Helical" evidence="7">
    <location>
        <begin position="50"/>
        <end position="71"/>
    </location>
</feature>
<evidence type="ECO:0000256" key="4">
    <source>
        <dbReference type="ARBA" id="ARBA00022692"/>
    </source>
</evidence>
<dbReference type="PANTHER" id="PTHR30589">
    <property type="entry name" value="PROLIPOPROTEIN DIACYLGLYCERYL TRANSFERASE"/>
    <property type="match status" value="1"/>
</dbReference>
<evidence type="ECO:0000313" key="10">
    <source>
        <dbReference type="Proteomes" id="UP000677668"/>
    </source>
</evidence>
<feature type="region of interest" description="Disordered" evidence="8">
    <location>
        <begin position="268"/>
        <end position="292"/>
    </location>
</feature>
<keyword evidence="3 7" id="KW-0808">Transferase</keyword>
<evidence type="ECO:0000256" key="6">
    <source>
        <dbReference type="ARBA" id="ARBA00023136"/>
    </source>
</evidence>
<comment type="pathway">
    <text evidence="7">Protein modification; lipoprotein biosynthesis (diacylglyceryl transfer).</text>
</comment>
<feature type="transmembrane region" description="Helical" evidence="7">
    <location>
        <begin position="92"/>
        <end position="110"/>
    </location>
</feature>
<reference evidence="9 10" key="1">
    <citation type="submission" date="2021-03" db="EMBL/GenBank/DDBJ databases">
        <title>Genomic and phenotypic characterization of Chloracidobacterium isolates provides evidence for multiple species.</title>
        <authorList>
            <person name="Saini M.K."/>
            <person name="Costas A.M.G."/>
            <person name="Tank M."/>
            <person name="Bryant D.A."/>
        </authorList>
    </citation>
    <scope>NUCLEOTIDE SEQUENCE [LARGE SCALE GENOMIC DNA]</scope>
    <source>
        <strain evidence="9 10">N</strain>
    </source>
</reference>
<dbReference type="EMBL" id="CP072642">
    <property type="protein sequence ID" value="QUV93330.1"/>
    <property type="molecule type" value="Genomic_DNA"/>
</dbReference>
<evidence type="ECO:0000256" key="5">
    <source>
        <dbReference type="ARBA" id="ARBA00022989"/>
    </source>
</evidence>
<comment type="catalytic activity">
    <reaction evidence="7">
        <text>L-cysteinyl-[prolipoprotein] + a 1,2-diacyl-sn-glycero-3-phospho-(1'-sn-glycerol) = an S-1,2-diacyl-sn-glyceryl-L-cysteinyl-[prolipoprotein] + sn-glycerol 1-phosphate + H(+)</text>
        <dbReference type="Rhea" id="RHEA:56712"/>
        <dbReference type="Rhea" id="RHEA-COMP:14679"/>
        <dbReference type="Rhea" id="RHEA-COMP:14680"/>
        <dbReference type="ChEBI" id="CHEBI:15378"/>
        <dbReference type="ChEBI" id="CHEBI:29950"/>
        <dbReference type="ChEBI" id="CHEBI:57685"/>
        <dbReference type="ChEBI" id="CHEBI:64716"/>
        <dbReference type="ChEBI" id="CHEBI:140658"/>
        <dbReference type="EC" id="2.5.1.145"/>
    </reaction>
</comment>
<feature type="transmembrane region" description="Helical" evidence="7">
    <location>
        <begin position="203"/>
        <end position="221"/>
    </location>
</feature>
<feature type="binding site" evidence="7">
    <location>
        <position position="134"/>
    </location>
    <ligand>
        <name>a 1,2-diacyl-sn-glycero-3-phospho-(1'-sn-glycerol)</name>
        <dbReference type="ChEBI" id="CHEBI:64716"/>
    </ligand>
</feature>
<sequence length="292" mass="31632">MFPELFEIPGTGFIINTYGVLLAIGFLSGMWLAGRFAVADGLPRGEVLDIVLYALIASLVGSRVLLVVVEWESFHRDWRAIFSLDVLRSGGVFYGGLLAAIAASLLLVRWRGLDWWRVADACAPGIALGQFFGRLGCFAAGCCWGRPTNAWCGVRFSERGHELTGVPYGIPLHPTQLYESVATLGLCLALGWLFHRRRFRGQIILAYMFGYAVIRFVIEIWRDDPRGAVGPFSTSQAIALGCAAFAVGAWLVRRRQAAIVTDIVTDASAPAVPSPPPPASPPSSPSLLPPES</sequence>
<feature type="transmembrane region" description="Helical" evidence="7">
    <location>
        <begin position="177"/>
        <end position="194"/>
    </location>
</feature>
<feature type="compositionally biased region" description="Pro residues" evidence="8">
    <location>
        <begin position="272"/>
        <end position="292"/>
    </location>
</feature>
<evidence type="ECO:0000313" key="9">
    <source>
        <dbReference type="EMBL" id="QUV93330.1"/>
    </source>
</evidence>
<keyword evidence="4 7" id="KW-0812">Transmembrane</keyword>
<gene>
    <name evidence="7" type="primary">lgt</name>
    <name evidence="9" type="ORF">J8C05_08080</name>
</gene>
<feature type="transmembrane region" description="Helical" evidence="7">
    <location>
        <begin position="12"/>
        <end position="38"/>
    </location>
</feature>
<evidence type="ECO:0000256" key="8">
    <source>
        <dbReference type="SAM" id="MobiDB-lite"/>
    </source>
</evidence>
<name>A0ABX8B0R5_9BACT</name>